<name>A0A151JV28_9HYME</name>
<dbReference type="InterPro" id="IPR007308">
    <property type="entry name" value="Rtr1/RPAP2_dom"/>
</dbReference>
<dbReference type="STRING" id="34720.A0A151JV28"/>
<organism evidence="3 4">
    <name type="scientific">Trachymyrmex septentrionalis</name>
    <dbReference type="NCBI Taxonomy" id="34720"/>
    <lineage>
        <taxon>Eukaryota</taxon>
        <taxon>Metazoa</taxon>
        <taxon>Ecdysozoa</taxon>
        <taxon>Arthropoda</taxon>
        <taxon>Hexapoda</taxon>
        <taxon>Insecta</taxon>
        <taxon>Pterygota</taxon>
        <taxon>Neoptera</taxon>
        <taxon>Endopterygota</taxon>
        <taxon>Hymenoptera</taxon>
        <taxon>Apocrita</taxon>
        <taxon>Aculeata</taxon>
        <taxon>Formicoidea</taxon>
        <taxon>Formicidae</taxon>
        <taxon>Myrmicinae</taxon>
        <taxon>Trachymyrmex</taxon>
    </lineage>
</organism>
<evidence type="ECO:0000256" key="1">
    <source>
        <dbReference type="PROSITE-ProRule" id="PRU00812"/>
    </source>
</evidence>
<dbReference type="AlphaFoldDB" id="A0A151JV28"/>
<reference evidence="3 4" key="1">
    <citation type="submission" date="2016-03" db="EMBL/GenBank/DDBJ databases">
        <title>Trachymyrmex septentrionalis WGS genome.</title>
        <authorList>
            <person name="Nygaard S."/>
            <person name="Hu H."/>
            <person name="Boomsma J."/>
            <person name="Zhang G."/>
        </authorList>
    </citation>
    <scope>NUCLEOTIDE SEQUENCE [LARGE SCALE GENOMIC DNA]</scope>
    <source>
        <strain evidence="3">Tsep2-gDNA-1</strain>
        <tissue evidence="3">Whole body</tissue>
    </source>
</reference>
<accession>A0A151JV28</accession>
<sequence>MMVRLHGWQENEFLPPSEKRFLTSVRPQLESHCQNCRKYIEQTHLTKENISKWQTLFVFNQLVESHIDPDWLLDNLRFISKPDMEITIVERARRRTCGYVLCSELLPTFDPQLAYNEEGCKQKLFCSLFCHKAANFLLKQMFKTISWRDNGDRPVFKILSRITKFTETCDLKNCASRCDLP</sequence>
<dbReference type="EMBL" id="KQ981732">
    <property type="protein sequence ID" value="KYN36561.1"/>
    <property type="molecule type" value="Genomic_DNA"/>
</dbReference>
<feature type="domain" description="RTR1-type" evidence="2">
    <location>
        <begin position="74"/>
        <end position="150"/>
    </location>
</feature>
<keyword evidence="4" id="KW-1185">Reference proteome</keyword>
<dbReference type="Proteomes" id="UP000078541">
    <property type="component" value="Unassembled WGS sequence"/>
</dbReference>
<dbReference type="InterPro" id="IPR038534">
    <property type="entry name" value="Rtr1/RPAP2_sf"/>
</dbReference>
<dbReference type="KEGG" id="tsep:108750895"/>
<evidence type="ECO:0000259" key="2">
    <source>
        <dbReference type="PROSITE" id="PS51479"/>
    </source>
</evidence>
<dbReference type="OrthoDB" id="2590500at2759"/>
<gene>
    <name evidence="3" type="ORF">ALC56_09048</name>
</gene>
<comment type="similarity">
    <text evidence="1">Belongs to the RPAP2 family.</text>
</comment>
<protein>
    <submittedName>
        <fullName evidence="3">Putative RNA polymerase II subunit B1 CTD phosphatase RPAP2</fullName>
    </submittedName>
</protein>
<evidence type="ECO:0000313" key="3">
    <source>
        <dbReference type="EMBL" id="KYN36561.1"/>
    </source>
</evidence>
<dbReference type="Gene3D" id="1.25.40.820">
    <property type="match status" value="1"/>
</dbReference>
<proteinExistence type="inferred from homology"/>
<evidence type="ECO:0000313" key="4">
    <source>
        <dbReference type="Proteomes" id="UP000078541"/>
    </source>
</evidence>
<dbReference type="PROSITE" id="PS51479">
    <property type="entry name" value="ZF_RTR1"/>
    <property type="match status" value="1"/>
</dbReference>